<dbReference type="InterPro" id="IPR011055">
    <property type="entry name" value="Dup_hybrid_motif"/>
</dbReference>
<keyword evidence="5" id="KW-1185">Reference proteome</keyword>
<feature type="coiled-coil region" evidence="1">
    <location>
        <begin position="69"/>
        <end position="110"/>
    </location>
</feature>
<reference evidence="4 5" key="1">
    <citation type="submission" date="2020-08" db="EMBL/GenBank/DDBJ databases">
        <title>Cohnella phylogeny.</title>
        <authorList>
            <person name="Dunlap C."/>
        </authorList>
    </citation>
    <scope>NUCLEOTIDE SEQUENCE [LARGE SCALE GENOMIC DNA]</scope>
    <source>
        <strain evidence="4 5">DSM 28246</strain>
    </source>
</reference>
<gene>
    <name evidence="4" type="ORF">H7C19_13390</name>
</gene>
<dbReference type="InterPro" id="IPR050570">
    <property type="entry name" value="Cell_wall_metabolism_enzyme"/>
</dbReference>
<keyword evidence="2" id="KW-0472">Membrane</keyword>
<protein>
    <submittedName>
        <fullName evidence="4">Peptidoglycan DD-metalloendopeptidase family protein</fullName>
    </submittedName>
</protein>
<keyword evidence="2" id="KW-1133">Transmembrane helix</keyword>
<evidence type="ECO:0000313" key="4">
    <source>
        <dbReference type="EMBL" id="MBB6671678.1"/>
    </source>
</evidence>
<dbReference type="Gene3D" id="2.70.70.10">
    <property type="entry name" value="Glucose Permease (Domain IIA)"/>
    <property type="match status" value="1"/>
</dbReference>
<proteinExistence type="predicted"/>
<dbReference type="EMBL" id="JACJVP010000023">
    <property type="protein sequence ID" value="MBB6671678.1"/>
    <property type="molecule type" value="Genomic_DNA"/>
</dbReference>
<name>A0A7X0VFV7_9BACL</name>
<feature type="domain" description="M23ase beta-sheet core" evidence="3">
    <location>
        <begin position="220"/>
        <end position="314"/>
    </location>
</feature>
<dbReference type="PANTHER" id="PTHR21666">
    <property type="entry name" value="PEPTIDASE-RELATED"/>
    <property type="match status" value="1"/>
</dbReference>
<sequence length="324" mass="35433">MAKLKRRSRWSLLLIREADRPVSRFQFSRKTVVALPAAAVLTVAGCFVWSEMQSLQRIHELEASLASESQSLEQTVESKTEEIAAVQKELDRLTSEAAKTQARIEQLHALENKLKTFIDKYGSSAKLPMDAAASAEGLASDADGAAMDGLSLLASQVPDEFGELSALIDTMTLTMEASMQQAEEKRLEAASVPSGWPTVSRRLTSGFGYRTDPFTGRSTYHAGIDIAGETGDPVYAAGEGTVKETGFHSERGNYIILTHRNGVESWYMHLRKIGVKEGEKVERGDLIGQLGNTGRSTGPHLHFQVVVQGEPVSPLPYLRLVKED</sequence>
<organism evidence="4 5">
    <name type="scientific">Cohnella nanjingensis</name>
    <dbReference type="NCBI Taxonomy" id="1387779"/>
    <lineage>
        <taxon>Bacteria</taxon>
        <taxon>Bacillati</taxon>
        <taxon>Bacillota</taxon>
        <taxon>Bacilli</taxon>
        <taxon>Bacillales</taxon>
        <taxon>Paenibacillaceae</taxon>
        <taxon>Cohnella</taxon>
    </lineage>
</organism>
<keyword evidence="1" id="KW-0175">Coiled coil</keyword>
<dbReference type="FunFam" id="2.70.70.10:FF:000006">
    <property type="entry name" value="M23 family peptidase"/>
    <property type="match status" value="1"/>
</dbReference>
<dbReference type="PANTHER" id="PTHR21666:SF270">
    <property type="entry name" value="MUREIN HYDROLASE ACTIVATOR ENVC"/>
    <property type="match status" value="1"/>
</dbReference>
<accession>A0A7X0VFV7</accession>
<evidence type="ECO:0000256" key="1">
    <source>
        <dbReference type="SAM" id="Coils"/>
    </source>
</evidence>
<dbReference type="SUPFAM" id="SSF51261">
    <property type="entry name" value="Duplicated hybrid motif"/>
    <property type="match status" value="1"/>
</dbReference>
<dbReference type="GO" id="GO:0004222">
    <property type="term" value="F:metalloendopeptidase activity"/>
    <property type="evidence" value="ECO:0007669"/>
    <property type="project" value="TreeGrafter"/>
</dbReference>
<dbReference type="RefSeq" id="WP_185143155.1">
    <property type="nucleotide sequence ID" value="NZ_JACJVP010000023.1"/>
</dbReference>
<comment type="caution">
    <text evidence="4">The sequence shown here is derived from an EMBL/GenBank/DDBJ whole genome shotgun (WGS) entry which is preliminary data.</text>
</comment>
<evidence type="ECO:0000313" key="5">
    <source>
        <dbReference type="Proteomes" id="UP000547209"/>
    </source>
</evidence>
<dbReference type="InterPro" id="IPR016047">
    <property type="entry name" value="M23ase_b-sheet_dom"/>
</dbReference>
<evidence type="ECO:0000256" key="2">
    <source>
        <dbReference type="SAM" id="Phobius"/>
    </source>
</evidence>
<dbReference type="Proteomes" id="UP000547209">
    <property type="component" value="Unassembled WGS sequence"/>
</dbReference>
<dbReference type="AlphaFoldDB" id="A0A7X0VFV7"/>
<dbReference type="CDD" id="cd12797">
    <property type="entry name" value="M23_peptidase"/>
    <property type="match status" value="1"/>
</dbReference>
<dbReference type="Pfam" id="PF01551">
    <property type="entry name" value="Peptidase_M23"/>
    <property type="match status" value="1"/>
</dbReference>
<keyword evidence="2" id="KW-0812">Transmembrane</keyword>
<evidence type="ECO:0000259" key="3">
    <source>
        <dbReference type="Pfam" id="PF01551"/>
    </source>
</evidence>
<feature type="transmembrane region" description="Helical" evidence="2">
    <location>
        <begin position="32"/>
        <end position="50"/>
    </location>
</feature>